<gene>
    <name evidence="3" type="ORF">FPE_LOCUS24122</name>
</gene>
<name>A0AAD2A152_9LAMI</name>
<dbReference type="EMBL" id="OU503049">
    <property type="protein sequence ID" value="CAI9776692.1"/>
    <property type="molecule type" value="Genomic_DNA"/>
</dbReference>
<dbReference type="AlphaFoldDB" id="A0AAD2A152"/>
<evidence type="ECO:0000313" key="3">
    <source>
        <dbReference type="EMBL" id="CAI9776692.1"/>
    </source>
</evidence>
<reference evidence="3" key="1">
    <citation type="submission" date="2023-05" db="EMBL/GenBank/DDBJ databases">
        <authorList>
            <person name="Huff M."/>
        </authorList>
    </citation>
    <scope>NUCLEOTIDE SEQUENCE</scope>
</reference>
<evidence type="ECO:0000256" key="2">
    <source>
        <dbReference type="ARBA" id="ARBA00022679"/>
    </source>
</evidence>
<dbReference type="PANTHER" id="PTHR48047:SF112">
    <property type="entry name" value="GLYCOSYLTRANSFERASE"/>
    <property type="match status" value="1"/>
</dbReference>
<accession>A0AAD2A152</accession>
<dbReference type="Proteomes" id="UP000834106">
    <property type="component" value="Chromosome 14"/>
</dbReference>
<dbReference type="Gene3D" id="3.40.50.2000">
    <property type="entry name" value="Glycogen Phosphorylase B"/>
    <property type="match status" value="2"/>
</dbReference>
<protein>
    <submittedName>
        <fullName evidence="3">Uncharacterized protein</fullName>
    </submittedName>
</protein>
<sequence>MAGENDPLTEYHWKKFPTWANSDALLNTVEELNKLGLMYFRRKLGIPVYAIGQVLLPENVRSSRAGEEATISPDKCIEWLDKKEEKSVLYICFGSMITISASHMMQLAKALDASGINFIWVVRPPIGFDINAKFVADKWLPEWFSDQERGLIVDTWAPQVEILSHKSVAAFLNHCGWNSVLESLISAVPLISWPTAAEQFHNAKFLVEEVPFAWKWLEEPVLRTARRT</sequence>
<dbReference type="FunFam" id="3.40.50.2000:FF:000056">
    <property type="entry name" value="Glycosyltransferase"/>
    <property type="match status" value="1"/>
</dbReference>
<dbReference type="CDD" id="cd03784">
    <property type="entry name" value="GT1_Gtf-like"/>
    <property type="match status" value="1"/>
</dbReference>
<organism evidence="3 4">
    <name type="scientific">Fraxinus pennsylvanica</name>
    <dbReference type="NCBI Taxonomy" id="56036"/>
    <lineage>
        <taxon>Eukaryota</taxon>
        <taxon>Viridiplantae</taxon>
        <taxon>Streptophyta</taxon>
        <taxon>Embryophyta</taxon>
        <taxon>Tracheophyta</taxon>
        <taxon>Spermatophyta</taxon>
        <taxon>Magnoliopsida</taxon>
        <taxon>eudicotyledons</taxon>
        <taxon>Gunneridae</taxon>
        <taxon>Pentapetalae</taxon>
        <taxon>asterids</taxon>
        <taxon>lamiids</taxon>
        <taxon>Lamiales</taxon>
        <taxon>Oleaceae</taxon>
        <taxon>Oleeae</taxon>
        <taxon>Fraxinus</taxon>
    </lineage>
</organism>
<keyword evidence="2" id="KW-0808">Transferase</keyword>
<evidence type="ECO:0000313" key="4">
    <source>
        <dbReference type="Proteomes" id="UP000834106"/>
    </source>
</evidence>
<dbReference type="GO" id="GO:0035251">
    <property type="term" value="F:UDP-glucosyltransferase activity"/>
    <property type="evidence" value="ECO:0007669"/>
    <property type="project" value="TreeGrafter"/>
</dbReference>
<dbReference type="PANTHER" id="PTHR48047">
    <property type="entry name" value="GLYCOSYLTRANSFERASE"/>
    <property type="match status" value="1"/>
</dbReference>
<comment type="similarity">
    <text evidence="1">Belongs to the UDP-glycosyltransferase family.</text>
</comment>
<dbReference type="InterPro" id="IPR002213">
    <property type="entry name" value="UDP_glucos_trans"/>
</dbReference>
<dbReference type="Pfam" id="PF00201">
    <property type="entry name" value="UDPGT"/>
    <property type="match status" value="1"/>
</dbReference>
<evidence type="ECO:0000256" key="1">
    <source>
        <dbReference type="ARBA" id="ARBA00009995"/>
    </source>
</evidence>
<keyword evidence="4" id="KW-1185">Reference proteome</keyword>
<proteinExistence type="inferred from homology"/>
<dbReference type="SUPFAM" id="SSF53756">
    <property type="entry name" value="UDP-Glycosyltransferase/glycogen phosphorylase"/>
    <property type="match status" value="1"/>
</dbReference>